<keyword evidence="1" id="KW-0813">Transport</keyword>
<dbReference type="PANTHER" id="PTHR11384">
    <property type="entry name" value="ATP-BINDING CASSETTE, SUB-FAMILY D MEMBER"/>
    <property type="match status" value="1"/>
</dbReference>
<evidence type="ECO:0000256" key="4">
    <source>
        <dbReference type="ARBA" id="ARBA00023136"/>
    </source>
</evidence>
<dbReference type="GO" id="GO:0006635">
    <property type="term" value="P:fatty acid beta-oxidation"/>
    <property type="evidence" value="ECO:0007669"/>
    <property type="project" value="TreeGrafter"/>
</dbReference>
<dbReference type="GO" id="GO:0007031">
    <property type="term" value="P:peroxisome organization"/>
    <property type="evidence" value="ECO:0007669"/>
    <property type="project" value="TreeGrafter"/>
</dbReference>
<feature type="transmembrane region" description="Helical" evidence="5">
    <location>
        <begin position="77"/>
        <end position="98"/>
    </location>
</feature>
<evidence type="ECO:0000259" key="6">
    <source>
        <dbReference type="Pfam" id="PF06472"/>
    </source>
</evidence>
<reference evidence="7" key="2">
    <citation type="submission" date="2022-06" db="UniProtKB">
        <authorList>
            <consortium name="EnsemblMetazoa"/>
        </authorList>
    </citation>
    <scope>IDENTIFICATION</scope>
    <source>
        <strain evidence="7">DF5081</strain>
    </source>
</reference>
<sequence length="230" mass="26631">MDEKNRVIHTFVPPMFYLLGLSYWLISCIQDQRLTQDIEKATRILSNDLLAPVVTAPFIIGYYTWLTYDSSGWIGPTAIYCYFMIQTAVNKFILSPIVQKVSEQERMEGDFRQRHMEVRSNVEAIAFYRAGVLENIMTNQKLKALVTVQKSLTEWRMVLNTITNVFDYFGGILSYLIIGVPVFITHIYDDVSPAELNGIVSRVCFFKFTPKHIAEKRSAVFYYFKGLIFL</sequence>
<dbReference type="InterPro" id="IPR011527">
    <property type="entry name" value="ABC1_TM_dom"/>
</dbReference>
<evidence type="ECO:0000313" key="7">
    <source>
        <dbReference type="EnsemblMetazoa" id="CJA25341.1"/>
    </source>
</evidence>
<evidence type="ECO:0000256" key="1">
    <source>
        <dbReference type="ARBA" id="ARBA00022448"/>
    </source>
</evidence>
<keyword evidence="2 5" id="KW-0812">Transmembrane</keyword>
<dbReference type="GO" id="GO:0015910">
    <property type="term" value="P:long-chain fatty acid import into peroxisome"/>
    <property type="evidence" value="ECO:0007669"/>
    <property type="project" value="TreeGrafter"/>
</dbReference>
<dbReference type="AlphaFoldDB" id="A0A8R1IBD8"/>
<protein>
    <submittedName>
        <fullName evidence="7">ABC transmembrane type-1 domain-containing protein</fullName>
    </submittedName>
</protein>
<evidence type="ECO:0000313" key="8">
    <source>
        <dbReference type="Proteomes" id="UP000005237"/>
    </source>
</evidence>
<evidence type="ECO:0000256" key="2">
    <source>
        <dbReference type="ARBA" id="ARBA00022692"/>
    </source>
</evidence>
<keyword evidence="4 5" id="KW-0472">Membrane</keyword>
<feature type="transmembrane region" description="Helical" evidence="5">
    <location>
        <begin position="47"/>
        <end position="65"/>
    </location>
</feature>
<dbReference type="Gene3D" id="1.20.1560.10">
    <property type="entry name" value="ABC transporter type 1, transmembrane domain"/>
    <property type="match status" value="1"/>
</dbReference>
<accession>A0A8R1IBD8</accession>
<dbReference type="GO" id="GO:0005324">
    <property type="term" value="F:long-chain fatty acid transmembrane transporter activity"/>
    <property type="evidence" value="ECO:0007669"/>
    <property type="project" value="TreeGrafter"/>
</dbReference>
<dbReference type="InterPro" id="IPR050835">
    <property type="entry name" value="ABC_transporter_sub-D"/>
</dbReference>
<dbReference type="InterPro" id="IPR036640">
    <property type="entry name" value="ABC1_TM_sf"/>
</dbReference>
<dbReference type="Proteomes" id="UP000005237">
    <property type="component" value="Unassembled WGS sequence"/>
</dbReference>
<dbReference type="GO" id="GO:0140359">
    <property type="term" value="F:ABC-type transporter activity"/>
    <property type="evidence" value="ECO:0007669"/>
    <property type="project" value="InterPro"/>
</dbReference>
<evidence type="ECO:0000256" key="3">
    <source>
        <dbReference type="ARBA" id="ARBA00022989"/>
    </source>
</evidence>
<dbReference type="PROSITE" id="PS51257">
    <property type="entry name" value="PROKAR_LIPOPROTEIN"/>
    <property type="match status" value="1"/>
</dbReference>
<feature type="transmembrane region" description="Helical" evidence="5">
    <location>
        <begin position="6"/>
        <end position="26"/>
    </location>
</feature>
<dbReference type="Pfam" id="PF06472">
    <property type="entry name" value="ABC_membrane_2"/>
    <property type="match status" value="1"/>
</dbReference>
<organism evidence="7 8">
    <name type="scientific">Caenorhabditis japonica</name>
    <dbReference type="NCBI Taxonomy" id="281687"/>
    <lineage>
        <taxon>Eukaryota</taxon>
        <taxon>Metazoa</taxon>
        <taxon>Ecdysozoa</taxon>
        <taxon>Nematoda</taxon>
        <taxon>Chromadorea</taxon>
        <taxon>Rhabditida</taxon>
        <taxon>Rhabditina</taxon>
        <taxon>Rhabditomorpha</taxon>
        <taxon>Rhabditoidea</taxon>
        <taxon>Rhabditidae</taxon>
        <taxon>Peloderinae</taxon>
        <taxon>Caenorhabditis</taxon>
    </lineage>
</organism>
<reference evidence="8" key="1">
    <citation type="submission" date="2010-08" db="EMBL/GenBank/DDBJ databases">
        <authorList>
            <consortium name="Caenorhabditis japonica Sequencing Consortium"/>
            <person name="Wilson R.K."/>
        </authorList>
    </citation>
    <scope>NUCLEOTIDE SEQUENCE [LARGE SCALE GENOMIC DNA]</scope>
    <source>
        <strain evidence="8">DF5081</strain>
    </source>
</reference>
<feature type="transmembrane region" description="Helical" evidence="5">
    <location>
        <begin position="165"/>
        <end position="188"/>
    </location>
</feature>
<keyword evidence="3 5" id="KW-1133">Transmembrane helix</keyword>
<dbReference type="SUPFAM" id="SSF90123">
    <property type="entry name" value="ABC transporter transmembrane region"/>
    <property type="match status" value="1"/>
</dbReference>
<keyword evidence="8" id="KW-1185">Reference proteome</keyword>
<name>A0A8R1IBD8_CAEJA</name>
<evidence type="ECO:0000256" key="5">
    <source>
        <dbReference type="SAM" id="Phobius"/>
    </source>
</evidence>
<dbReference type="EnsemblMetazoa" id="CJA25341.1">
    <property type="protein sequence ID" value="CJA25341.1"/>
    <property type="gene ID" value="WBGene00180913"/>
</dbReference>
<dbReference type="GO" id="GO:0005778">
    <property type="term" value="C:peroxisomal membrane"/>
    <property type="evidence" value="ECO:0007669"/>
    <property type="project" value="TreeGrafter"/>
</dbReference>
<dbReference type="GO" id="GO:0005524">
    <property type="term" value="F:ATP binding"/>
    <property type="evidence" value="ECO:0007669"/>
    <property type="project" value="InterPro"/>
</dbReference>
<dbReference type="GO" id="GO:0042760">
    <property type="term" value="P:very long-chain fatty acid catabolic process"/>
    <property type="evidence" value="ECO:0007669"/>
    <property type="project" value="TreeGrafter"/>
</dbReference>
<dbReference type="PANTHER" id="PTHR11384:SF59">
    <property type="entry name" value="LYSOSOMAL COBALAMIN TRANSPORTER ABCD4"/>
    <property type="match status" value="1"/>
</dbReference>
<feature type="domain" description="ABC transmembrane type-1" evidence="6">
    <location>
        <begin position="31"/>
        <end position="183"/>
    </location>
</feature>
<proteinExistence type="predicted"/>